<protein>
    <recommendedName>
        <fullName evidence="6">Endonuclease V</fullName>
        <ecNumber evidence="6">3.1.21.7</ecNumber>
    </recommendedName>
    <alternativeName>
        <fullName evidence="6">Deoxyinosine 3'endonuclease</fullName>
    </alternativeName>
    <alternativeName>
        <fullName evidence="6">Deoxyribonuclease V</fullName>
        <shortName evidence="6">DNase V</shortName>
    </alternativeName>
</protein>
<dbReference type="InterPro" id="IPR007581">
    <property type="entry name" value="Endonuclease-V"/>
</dbReference>
<dbReference type="EMBL" id="JALGBH010000002">
    <property type="protein sequence ID" value="MCJ0743353.1"/>
    <property type="molecule type" value="Genomic_DNA"/>
</dbReference>
<organism evidence="7 8">
    <name type="scientific">Pedobacter montanisoli</name>
    <dbReference type="NCBI Taxonomy" id="2923277"/>
    <lineage>
        <taxon>Bacteria</taxon>
        <taxon>Pseudomonadati</taxon>
        <taxon>Bacteroidota</taxon>
        <taxon>Sphingobacteriia</taxon>
        <taxon>Sphingobacteriales</taxon>
        <taxon>Sphingobacteriaceae</taxon>
        <taxon>Pedobacter</taxon>
    </lineage>
</organism>
<comment type="cofactor">
    <cofactor evidence="6">
        <name>Mg(2+)</name>
        <dbReference type="ChEBI" id="CHEBI:18420"/>
    </cofactor>
</comment>
<keyword evidence="2 6" id="KW-0963">Cytoplasm</keyword>
<dbReference type="Gene3D" id="3.30.2170.10">
    <property type="entry name" value="archaeoglobus fulgidus dsm 4304 superfamily"/>
    <property type="match status" value="1"/>
</dbReference>
<dbReference type="GO" id="GO:0004519">
    <property type="term" value="F:endonuclease activity"/>
    <property type="evidence" value="ECO:0007669"/>
    <property type="project" value="UniProtKB-KW"/>
</dbReference>
<dbReference type="RefSeq" id="WP_243362500.1">
    <property type="nucleotide sequence ID" value="NZ_JALGBH010000002.1"/>
</dbReference>
<keyword evidence="6" id="KW-0460">Magnesium</keyword>
<feature type="binding site" evidence="6">
    <location>
        <position position="108"/>
    </location>
    <ligand>
        <name>Mg(2+)</name>
        <dbReference type="ChEBI" id="CHEBI:18420"/>
    </ligand>
</feature>
<keyword evidence="5 6" id="KW-0378">Hydrolase</keyword>
<dbReference type="CDD" id="cd06559">
    <property type="entry name" value="Endonuclease_V"/>
    <property type="match status" value="1"/>
</dbReference>
<evidence type="ECO:0000313" key="7">
    <source>
        <dbReference type="EMBL" id="MCJ0743353.1"/>
    </source>
</evidence>
<evidence type="ECO:0000256" key="4">
    <source>
        <dbReference type="ARBA" id="ARBA00022759"/>
    </source>
</evidence>
<evidence type="ECO:0000256" key="1">
    <source>
        <dbReference type="ARBA" id="ARBA00004496"/>
    </source>
</evidence>
<dbReference type="EC" id="3.1.21.7" evidence="6"/>
<evidence type="ECO:0000256" key="6">
    <source>
        <dbReference type="HAMAP-Rule" id="MF_00801"/>
    </source>
</evidence>
<keyword evidence="6" id="KW-0234">DNA repair</keyword>
<comment type="function">
    <text evidence="6">DNA repair enzyme involved in the repair of deaminated bases. Selectively cleaves double-stranded DNA at the second phosphodiester bond 3' to a deoxyinosine leaving behind the intact lesion on the nicked DNA.</text>
</comment>
<evidence type="ECO:0000256" key="5">
    <source>
        <dbReference type="ARBA" id="ARBA00022801"/>
    </source>
</evidence>
<dbReference type="HAMAP" id="MF_00801">
    <property type="entry name" value="Endonuclease_5"/>
    <property type="match status" value="1"/>
</dbReference>
<sequence length="236" mass="26572">MICYDNLTLAEATAIQNELKSELRFDLAENLDFKTVGGADISFNKGSNQFFAAIVILNFPRMTLQGYALAHGISNFPYIPGFLGFREVPSLLKAWDMIPNKPDVLILDGQGILHPRKMGIASHFGVLTKHLTMGCAKKSLFGKYEEPDLQKYSDSPIYGHHEILGYALRTKDRTQPVYVSPGYGLNVSQSLNLICKCMGKYRIPEPTRIAHEIVNQFRTGYLKEGYHKIPQNPELF</sequence>
<feature type="binding site" evidence="6">
    <location>
        <position position="40"/>
    </location>
    <ligand>
        <name>Mg(2+)</name>
        <dbReference type="ChEBI" id="CHEBI:18420"/>
    </ligand>
</feature>
<name>A0ABS9ZYG4_9SPHI</name>
<dbReference type="Proteomes" id="UP001165460">
    <property type="component" value="Unassembled WGS sequence"/>
</dbReference>
<dbReference type="PANTHER" id="PTHR28511">
    <property type="entry name" value="ENDONUCLEASE V"/>
    <property type="match status" value="1"/>
</dbReference>
<keyword evidence="8" id="KW-1185">Reference proteome</keyword>
<dbReference type="PANTHER" id="PTHR28511:SF1">
    <property type="entry name" value="ENDONUCLEASE V"/>
    <property type="match status" value="1"/>
</dbReference>
<dbReference type="Pfam" id="PF04493">
    <property type="entry name" value="Endonuclease_5"/>
    <property type="match status" value="1"/>
</dbReference>
<reference evidence="7" key="1">
    <citation type="submission" date="2022-03" db="EMBL/GenBank/DDBJ databases">
        <authorList>
            <person name="Woo C.Y."/>
        </authorList>
    </citation>
    <scope>NUCLEOTIDE SEQUENCE</scope>
    <source>
        <strain evidence="7">CYS-01</strain>
    </source>
</reference>
<comment type="caution">
    <text evidence="7">The sequence shown here is derived from an EMBL/GenBank/DDBJ whole genome shotgun (WGS) entry which is preliminary data.</text>
</comment>
<evidence type="ECO:0000256" key="2">
    <source>
        <dbReference type="ARBA" id="ARBA00022490"/>
    </source>
</evidence>
<comment type="similarity">
    <text evidence="6">Belongs to the endonuclease V family.</text>
</comment>
<feature type="site" description="Interaction with target DNA" evidence="6">
    <location>
        <position position="78"/>
    </location>
</feature>
<comment type="catalytic activity">
    <reaction evidence="6">
        <text>Endonucleolytic cleavage at apurinic or apyrimidinic sites to products with a 5'-phosphate.</text>
        <dbReference type="EC" id="3.1.21.7"/>
    </reaction>
</comment>
<accession>A0ABS9ZYG4</accession>
<comment type="subcellular location">
    <subcellularLocation>
        <location evidence="1 6">Cytoplasm</location>
    </subcellularLocation>
</comment>
<keyword evidence="6" id="KW-0479">Metal-binding</keyword>
<keyword evidence="4 6" id="KW-0255">Endonuclease</keyword>
<proteinExistence type="inferred from homology"/>
<keyword evidence="3 6" id="KW-0540">Nuclease</keyword>
<evidence type="ECO:0000313" key="8">
    <source>
        <dbReference type="Proteomes" id="UP001165460"/>
    </source>
</evidence>
<gene>
    <name evidence="6" type="primary">nfi</name>
    <name evidence="7" type="ORF">MMF97_11565</name>
</gene>
<keyword evidence="6" id="KW-0227">DNA damage</keyword>
<evidence type="ECO:0000256" key="3">
    <source>
        <dbReference type="ARBA" id="ARBA00022722"/>
    </source>
</evidence>